<dbReference type="RefSeq" id="XP_010700692.1">
    <property type="nucleotide sequence ID" value="XM_010702390.1"/>
</dbReference>
<evidence type="ECO:0000313" key="2">
    <source>
        <dbReference type="EMBL" id="AIO00035.1"/>
    </source>
</evidence>
<dbReference type="AlphaFoldDB" id="A0A088RXM8"/>
<dbReference type="GeneID" id="22576848"/>
<protein>
    <submittedName>
        <fullName evidence="2">Uncharacterized protein</fullName>
    </submittedName>
</protein>
<feature type="transmembrane region" description="Helical" evidence="1">
    <location>
        <begin position="46"/>
        <end position="65"/>
    </location>
</feature>
<feature type="transmembrane region" description="Helical" evidence="1">
    <location>
        <begin position="213"/>
        <end position="232"/>
    </location>
</feature>
<sequence length="391" mass="43353">MSCEHIDPNDFHSPAANQYTLNCLEELARSPKFRSYVRHVEYKERFYLTWFLAPFTLFGILYYHLVMFGEEGINLFTDQSTRSSVSLSAPPAGMVAATMLMLLFAVPCIVIAPFVGFFEEPHRWQSLVTLAFLTLVNMTIVSFGGGRLHYPPFVTTVPPVTELIVSWRPMDVAVVLLRDIFVRRALCLQGFLLAGCAVAFWQSSFWDRTWHPPLPLVTIPIAVGLSGIGWWMTVQKAVPLFLTADGRPTPVAEGLHWSVVQSDPAGAASLCLTVVKEIFRQVVRDAAPLWQQPQLPMVLQNPSSCVSLYLAAASMTLVHVFILLAKPVVDFVFGAFFFVLPTDPTLWGLALIGTIGGAVTLWRMNDGLVYAPHIVVLCAITFSLLLNGFCA</sequence>
<dbReference type="VEuPathDB" id="TriTrypDB:LPMP_290840"/>
<keyword evidence="1" id="KW-1133">Transmembrane helix</keyword>
<dbReference type="EMBL" id="CP009398">
    <property type="protein sequence ID" value="AIO00035.1"/>
    <property type="molecule type" value="Genomic_DNA"/>
</dbReference>
<keyword evidence="3" id="KW-1185">Reference proteome</keyword>
<dbReference type="KEGG" id="lpan:LPMP_290840"/>
<organism evidence="2 3">
    <name type="scientific">Leishmania panamensis</name>
    <dbReference type="NCBI Taxonomy" id="5679"/>
    <lineage>
        <taxon>Eukaryota</taxon>
        <taxon>Discoba</taxon>
        <taxon>Euglenozoa</taxon>
        <taxon>Kinetoplastea</taxon>
        <taxon>Metakinetoplastina</taxon>
        <taxon>Trypanosomatida</taxon>
        <taxon>Trypanosomatidae</taxon>
        <taxon>Leishmaniinae</taxon>
        <taxon>Leishmania</taxon>
        <taxon>Leishmania guyanensis species complex</taxon>
    </lineage>
</organism>
<name>A0A088RXM8_LEIPA</name>
<evidence type="ECO:0000313" key="3">
    <source>
        <dbReference type="Proteomes" id="UP000063063"/>
    </source>
</evidence>
<reference evidence="2 3" key="1">
    <citation type="journal article" date="2015" name="Sci. Rep.">
        <title>The genome of Leishmania panamensis: insights into genomics of the L. (Viannia) subgenus.</title>
        <authorList>
            <person name="Llanes A."/>
            <person name="Restrepo C.M."/>
            <person name="Vecchio G.D."/>
            <person name="Anguizola F.J."/>
            <person name="Lleonart R."/>
        </authorList>
    </citation>
    <scope>NUCLEOTIDE SEQUENCE [LARGE SCALE GENOMIC DNA]</scope>
    <source>
        <strain evidence="2 3">MHOM/PA/94/PSC-1</strain>
    </source>
</reference>
<feature type="transmembrane region" description="Helical" evidence="1">
    <location>
        <begin position="306"/>
        <end position="325"/>
    </location>
</feature>
<dbReference type="OrthoDB" id="271018at2759"/>
<dbReference type="VEuPathDB" id="TriTrypDB:LPAL13_290012600"/>
<dbReference type="Proteomes" id="UP000063063">
    <property type="component" value="Chromosome 29"/>
</dbReference>
<feature type="transmembrane region" description="Helical" evidence="1">
    <location>
        <begin position="370"/>
        <end position="390"/>
    </location>
</feature>
<keyword evidence="1" id="KW-0472">Membrane</keyword>
<dbReference type="eggNOG" id="ENOG502S22K">
    <property type="taxonomic scope" value="Eukaryota"/>
</dbReference>
<accession>A0A088RXM8</accession>
<gene>
    <name evidence="2" type="ORF">LPMP_290840</name>
</gene>
<feature type="transmembrane region" description="Helical" evidence="1">
    <location>
        <begin position="127"/>
        <end position="145"/>
    </location>
</feature>
<keyword evidence="1" id="KW-0812">Transmembrane</keyword>
<feature type="transmembrane region" description="Helical" evidence="1">
    <location>
        <begin position="180"/>
        <end position="201"/>
    </location>
</feature>
<feature type="transmembrane region" description="Helical" evidence="1">
    <location>
        <begin position="92"/>
        <end position="115"/>
    </location>
</feature>
<evidence type="ECO:0000256" key="1">
    <source>
        <dbReference type="SAM" id="Phobius"/>
    </source>
</evidence>
<proteinExistence type="predicted"/>